<dbReference type="AlphaFoldDB" id="A0A5E7ZVG4"/>
<evidence type="ECO:0000313" key="2">
    <source>
        <dbReference type="Proteomes" id="UP000326857"/>
    </source>
</evidence>
<accession>A0A5E7ZVG4</accession>
<dbReference type="EMBL" id="CABVLI010000042">
    <property type="protein sequence ID" value="VVT22656.1"/>
    <property type="molecule type" value="Genomic_DNA"/>
</dbReference>
<protein>
    <submittedName>
        <fullName evidence="1">Uncharacterized protein</fullName>
    </submittedName>
</protein>
<proteinExistence type="predicted"/>
<evidence type="ECO:0000313" key="1">
    <source>
        <dbReference type="EMBL" id="VVT22656.1"/>
    </source>
</evidence>
<organism evidence="1 2">
    <name type="scientific">Sphingomonas aurantiaca</name>
    <dbReference type="NCBI Taxonomy" id="185949"/>
    <lineage>
        <taxon>Bacteria</taxon>
        <taxon>Pseudomonadati</taxon>
        <taxon>Pseudomonadota</taxon>
        <taxon>Alphaproteobacteria</taxon>
        <taxon>Sphingomonadales</taxon>
        <taxon>Sphingomonadaceae</taxon>
        <taxon>Sphingomonas</taxon>
    </lineage>
</organism>
<name>A0A5E7ZVG4_9SPHN</name>
<reference evidence="1 2" key="1">
    <citation type="submission" date="2019-09" db="EMBL/GenBank/DDBJ databases">
        <authorList>
            <person name="Dittami M. S."/>
        </authorList>
    </citation>
    <scope>NUCLEOTIDE SEQUENCE [LARGE SCALE GENOMIC DNA]</scope>
    <source>
        <strain evidence="1">SPHINGO391</strain>
    </source>
</reference>
<sequence length="21" mass="2176">MLALALIPIGGEQERTASYAA</sequence>
<gene>
    <name evidence="1" type="ORF">SPHINGO391_470390</name>
</gene>
<dbReference type="Proteomes" id="UP000326857">
    <property type="component" value="Unassembled WGS sequence"/>
</dbReference>